<keyword evidence="9" id="KW-1185">Reference proteome</keyword>
<accession>A0ABT2JZ52</accession>
<dbReference type="PROSITE" id="PS50949">
    <property type="entry name" value="HTH_GNTR"/>
    <property type="match status" value="1"/>
</dbReference>
<keyword evidence="3" id="KW-0805">Transcription regulation</keyword>
<feature type="domain" description="HTH gntR-type" evidence="7">
    <location>
        <begin position="32"/>
        <end position="100"/>
    </location>
</feature>
<dbReference type="InterPro" id="IPR015422">
    <property type="entry name" value="PyrdxlP-dep_Trfase_small"/>
</dbReference>
<evidence type="ECO:0000256" key="5">
    <source>
        <dbReference type="ARBA" id="ARBA00023163"/>
    </source>
</evidence>
<dbReference type="PANTHER" id="PTHR46577:SF1">
    <property type="entry name" value="HTH-TYPE TRANSCRIPTIONAL REGULATORY PROTEIN GABR"/>
    <property type="match status" value="1"/>
</dbReference>
<dbReference type="InterPro" id="IPR004839">
    <property type="entry name" value="Aminotransferase_I/II_large"/>
</dbReference>
<dbReference type="EMBL" id="JAJAGO010000012">
    <property type="protein sequence ID" value="MCT2593187.1"/>
    <property type="molecule type" value="Genomic_DNA"/>
</dbReference>
<sequence length="492" mass="52475">MDRNETGRPGCDLPGEPAALVAVLGDWMRGPGPLYRKLAAALARAVRRGDLRPGERLPSERALAAALSLSRATVSTAYEELRGPGVLDSLRGSGTRVAGPPLGQRPPGADGRVPGGRATSLVQRLVDGPEGPGGVISLATASAGAVPQVREALLELAGRDLDPLLTDIGYHPRGLPALREALAAHCSEGGTPTSPGQVLVTTGATQALALVARLYLRRRDTVVVEQPSWPGCLDAFRALGVSLHGVPMDEDGVRPDALDRALRDRAPALLFVMPTYHNPTGTLMSGGRRRRVAELAARHRVPVVEDLAYDARFSTLAEPPPIGAHAGRDAEVLSVGSLAKSVWGGLRIGWIRGPEQTVERLARLKTLADLGGPVLEQVLAARLVPQLPGIRVQRAAELRERLAWLERLLAEHLPSWRWRTPDGGSALWVRLPDEVDAGVYAQVALRHGVEVVPGAAMDPEGAYDSHIRVPYTLPLPTLTELVRRLAAAWDDL</sequence>
<dbReference type="GO" id="GO:0008483">
    <property type="term" value="F:transaminase activity"/>
    <property type="evidence" value="ECO:0007669"/>
    <property type="project" value="UniProtKB-KW"/>
</dbReference>
<evidence type="ECO:0000256" key="4">
    <source>
        <dbReference type="ARBA" id="ARBA00023125"/>
    </source>
</evidence>
<evidence type="ECO:0000256" key="2">
    <source>
        <dbReference type="ARBA" id="ARBA00022898"/>
    </source>
</evidence>
<dbReference type="SUPFAM" id="SSF46785">
    <property type="entry name" value="Winged helix' DNA-binding domain"/>
    <property type="match status" value="1"/>
</dbReference>
<evidence type="ECO:0000256" key="6">
    <source>
        <dbReference type="SAM" id="MobiDB-lite"/>
    </source>
</evidence>
<dbReference type="Gene3D" id="3.40.640.10">
    <property type="entry name" value="Type I PLP-dependent aspartate aminotransferase-like (Major domain)"/>
    <property type="match status" value="1"/>
</dbReference>
<dbReference type="InterPro" id="IPR036390">
    <property type="entry name" value="WH_DNA-bd_sf"/>
</dbReference>
<evidence type="ECO:0000256" key="1">
    <source>
        <dbReference type="ARBA" id="ARBA00005384"/>
    </source>
</evidence>
<keyword evidence="2" id="KW-0663">Pyridoxal phosphate</keyword>
<dbReference type="InterPro" id="IPR051446">
    <property type="entry name" value="HTH_trans_reg/aminotransferase"/>
</dbReference>
<dbReference type="InterPro" id="IPR000524">
    <property type="entry name" value="Tscrpt_reg_HTH_GntR"/>
</dbReference>
<comment type="caution">
    <text evidence="8">The sequence shown here is derived from an EMBL/GenBank/DDBJ whole genome shotgun (WGS) entry which is preliminary data.</text>
</comment>
<evidence type="ECO:0000313" key="9">
    <source>
        <dbReference type="Proteomes" id="UP001156389"/>
    </source>
</evidence>
<proteinExistence type="inferred from homology"/>
<protein>
    <submittedName>
        <fullName evidence="8">PLP-dependent aminotransferase family protein</fullName>
    </submittedName>
</protein>
<organism evidence="8 9">
    <name type="scientific">Streptomyces gossypii</name>
    <dbReference type="NCBI Taxonomy" id="2883101"/>
    <lineage>
        <taxon>Bacteria</taxon>
        <taxon>Bacillati</taxon>
        <taxon>Actinomycetota</taxon>
        <taxon>Actinomycetes</taxon>
        <taxon>Kitasatosporales</taxon>
        <taxon>Streptomycetaceae</taxon>
        <taxon>Streptomyces</taxon>
    </lineage>
</organism>
<dbReference type="RefSeq" id="WP_260220537.1">
    <property type="nucleotide sequence ID" value="NZ_JAJAGO010000012.1"/>
</dbReference>
<evidence type="ECO:0000256" key="3">
    <source>
        <dbReference type="ARBA" id="ARBA00023015"/>
    </source>
</evidence>
<evidence type="ECO:0000313" key="8">
    <source>
        <dbReference type="EMBL" id="MCT2593187.1"/>
    </source>
</evidence>
<dbReference type="InterPro" id="IPR036388">
    <property type="entry name" value="WH-like_DNA-bd_sf"/>
</dbReference>
<dbReference type="InterPro" id="IPR015421">
    <property type="entry name" value="PyrdxlP-dep_Trfase_major"/>
</dbReference>
<reference evidence="8 9" key="1">
    <citation type="submission" date="2021-10" db="EMBL/GenBank/DDBJ databases">
        <title>Streptomyces gossypii sp. nov., isolated from soil collected from cotton field.</title>
        <authorList>
            <person name="Ge X."/>
            <person name="Chen X."/>
            <person name="Liu W."/>
        </authorList>
    </citation>
    <scope>NUCLEOTIDE SEQUENCE [LARGE SCALE GENOMIC DNA]</scope>
    <source>
        <strain evidence="8 9">N2-109</strain>
    </source>
</reference>
<feature type="region of interest" description="Disordered" evidence="6">
    <location>
        <begin position="89"/>
        <end position="113"/>
    </location>
</feature>
<comment type="similarity">
    <text evidence="1">In the C-terminal section; belongs to the class-I pyridoxal-phosphate-dependent aminotransferase family.</text>
</comment>
<name>A0ABT2JZ52_9ACTN</name>
<dbReference type="Gene3D" id="3.90.1150.10">
    <property type="entry name" value="Aspartate Aminotransferase, domain 1"/>
    <property type="match status" value="1"/>
</dbReference>
<dbReference type="CDD" id="cd00609">
    <property type="entry name" value="AAT_like"/>
    <property type="match status" value="1"/>
</dbReference>
<keyword evidence="8" id="KW-0808">Transferase</keyword>
<dbReference type="SUPFAM" id="SSF53383">
    <property type="entry name" value="PLP-dependent transferases"/>
    <property type="match status" value="1"/>
</dbReference>
<dbReference type="Proteomes" id="UP001156389">
    <property type="component" value="Unassembled WGS sequence"/>
</dbReference>
<dbReference type="PANTHER" id="PTHR46577">
    <property type="entry name" value="HTH-TYPE TRANSCRIPTIONAL REGULATORY PROTEIN GABR"/>
    <property type="match status" value="1"/>
</dbReference>
<dbReference type="Pfam" id="PF00392">
    <property type="entry name" value="GntR"/>
    <property type="match status" value="1"/>
</dbReference>
<dbReference type="InterPro" id="IPR015424">
    <property type="entry name" value="PyrdxlP-dep_Trfase"/>
</dbReference>
<dbReference type="CDD" id="cd07377">
    <property type="entry name" value="WHTH_GntR"/>
    <property type="match status" value="1"/>
</dbReference>
<gene>
    <name evidence="8" type="ORF">LHJ74_25325</name>
</gene>
<keyword evidence="4" id="KW-0238">DNA-binding</keyword>
<dbReference type="PRINTS" id="PR00035">
    <property type="entry name" value="HTHGNTR"/>
</dbReference>
<evidence type="ECO:0000259" key="7">
    <source>
        <dbReference type="PROSITE" id="PS50949"/>
    </source>
</evidence>
<dbReference type="SMART" id="SM00345">
    <property type="entry name" value="HTH_GNTR"/>
    <property type="match status" value="1"/>
</dbReference>
<dbReference type="Gene3D" id="1.10.10.10">
    <property type="entry name" value="Winged helix-like DNA-binding domain superfamily/Winged helix DNA-binding domain"/>
    <property type="match status" value="1"/>
</dbReference>
<keyword evidence="5" id="KW-0804">Transcription</keyword>
<keyword evidence="8" id="KW-0032">Aminotransferase</keyword>
<dbReference type="Pfam" id="PF00155">
    <property type="entry name" value="Aminotran_1_2"/>
    <property type="match status" value="1"/>
</dbReference>